<accession>A0A5M8PTK3</accession>
<dbReference type="OrthoDB" id="10468989at2759"/>
<comment type="caution">
    <text evidence="1">The sequence shown here is derived from an EMBL/GenBank/DDBJ whole genome shotgun (WGS) entry which is preliminary data.</text>
</comment>
<dbReference type="EMBL" id="VXIT01000005">
    <property type="protein sequence ID" value="KAA6412916.1"/>
    <property type="molecule type" value="Genomic_DNA"/>
</dbReference>
<proteinExistence type="predicted"/>
<gene>
    <name evidence="1" type="ORF">FRX48_03909</name>
</gene>
<dbReference type="Proteomes" id="UP000324767">
    <property type="component" value="Unassembled WGS sequence"/>
</dbReference>
<organism evidence="1 2">
    <name type="scientific">Lasallia pustulata</name>
    <dbReference type="NCBI Taxonomy" id="136370"/>
    <lineage>
        <taxon>Eukaryota</taxon>
        <taxon>Fungi</taxon>
        <taxon>Dikarya</taxon>
        <taxon>Ascomycota</taxon>
        <taxon>Pezizomycotina</taxon>
        <taxon>Lecanoromycetes</taxon>
        <taxon>OSLEUM clade</taxon>
        <taxon>Umbilicariomycetidae</taxon>
        <taxon>Umbilicariales</taxon>
        <taxon>Umbilicariaceae</taxon>
        <taxon>Lasallia</taxon>
    </lineage>
</organism>
<name>A0A5M8PTK3_9LECA</name>
<dbReference type="AlphaFoldDB" id="A0A5M8PTK3"/>
<evidence type="ECO:0000313" key="1">
    <source>
        <dbReference type="EMBL" id="KAA6412916.1"/>
    </source>
</evidence>
<sequence>MGLSCKHDIQEFIYAEQPLKQDHIHSHWWLDPLADIQPVDPITLIQNPIRVCRRGRPNDASVRRDLSQWELALNQPASEEVVDKVVDGVVDRVVGEDVEDMEVVEVVEGSNQQAASKHYRLRNMRPWGQGGQQALSYQGIPDDMVSDIEHFVGWEQPRF</sequence>
<reference evidence="1 2" key="1">
    <citation type="submission" date="2019-09" db="EMBL/GenBank/DDBJ databases">
        <title>The hologenome of the rock-dwelling lichen Lasallia pustulata.</title>
        <authorList>
            <person name="Greshake Tzovaras B."/>
            <person name="Segers F."/>
            <person name="Bicker A."/>
            <person name="Dal Grande F."/>
            <person name="Otte J."/>
            <person name="Hankeln T."/>
            <person name="Schmitt I."/>
            <person name="Ebersberger I."/>
        </authorList>
    </citation>
    <scope>NUCLEOTIDE SEQUENCE [LARGE SCALE GENOMIC DNA]</scope>
    <source>
        <strain evidence="1">A1-1</strain>
    </source>
</reference>
<protein>
    <submittedName>
        <fullName evidence="1">Uncharacterized protein</fullName>
    </submittedName>
</protein>
<evidence type="ECO:0000313" key="2">
    <source>
        <dbReference type="Proteomes" id="UP000324767"/>
    </source>
</evidence>